<dbReference type="GO" id="GO:0032259">
    <property type="term" value="P:methylation"/>
    <property type="evidence" value="ECO:0007669"/>
    <property type="project" value="UniProtKB-KW"/>
</dbReference>
<name>A0A3D8SDT6_9HELO</name>
<dbReference type="AlphaFoldDB" id="A0A3D8SDT6"/>
<dbReference type="EMBL" id="PDLM01000002">
    <property type="protein sequence ID" value="RDW84506.1"/>
    <property type="molecule type" value="Genomic_DNA"/>
</dbReference>
<evidence type="ECO:0000313" key="2">
    <source>
        <dbReference type="EMBL" id="RDW84506.1"/>
    </source>
</evidence>
<dbReference type="PANTHER" id="PTHR43036:SF2">
    <property type="entry name" value="OS04G0481300 PROTEIN"/>
    <property type="match status" value="1"/>
</dbReference>
<reference evidence="2 3" key="1">
    <citation type="journal article" date="2018" name="IMA Fungus">
        <title>IMA Genome-F 9: Draft genome sequence of Annulohypoxylon stygium, Aspergillus mulundensis, Berkeleyomyces basicola (syn. Thielaviopsis basicola), Ceratocystis smalleyi, two Cercospora beticola strains, Coleophoma cylindrospora, Fusarium fracticaudum, Phialophora cf. hyalina, and Morchella septimelata.</title>
        <authorList>
            <person name="Wingfield B.D."/>
            <person name="Bills G.F."/>
            <person name="Dong Y."/>
            <person name="Huang W."/>
            <person name="Nel W.J."/>
            <person name="Swalarsk-Parry B.S."/>
            <person name="Vaghefi N."/>
            <person name="Wilken P.M."/>
            <person name="An Z."/>
            <person name="de Beer Z.W."/>
            <person name="De Vos L."/>
            <person name="Chen L."/>
            <person name="Duong T.A."/>
            <person name="Gao Y."/>
            <person name="Hammerbacher A."/>
            <person name="Kikkert J.R."/>
            <person name="Li Y."/>
            <person name="Li H."/>
            <person name="Li K."/>
            <person name="Li Q."/>
            <person name="Liu X."/>
            <person name="Ma X."/>
            <person name="Naidoo K."/>
            <person name="Pethybridge S.J."/>
            <person name="Sun J."/>
            <person name="Steenkamp E.T."/>
            <person name="van der Nest M.A."/>
            <person name="van Wyk S."/>
            <person name="Wingfield M.J."/>
            <person name="Xiong C."/>
            <person name="Yue Q."/>
            <person name="Zhang X."/>
        </authorList>
    </citation>
    <scope>NUCLEOTIDE SEQUENCE [LARGE SCALE GENOMIC DNA]</scope>
    <source>
        <strain evidence="2 3">BP6252</strain>
    </source>
</reference>
<proteinExistence type="predicted"/>
<dbReference type="Proteomes" id="UP000256645">
    <property type="component" value="Unassembled WGS sequence"/>
</dbReference>
<dbReference type="GO" id="GO:0008757">
    <property type="term" value="F:S-adenosylmethionine-dependent methyltransferase activity"/>
    <property type="evidence" value="ECO:0007669"/>
    <property type="project" value="InterPro"/>
</dbReference>
<dbReference type="Gene3D" id="3.40.50.150">
    <property type="entry name" value="Vaccinia Virus protein VP39"/>
    <property type="match status" value="1"/>
</dbReference>
<organism evidence="2 3">
    <name type="scientific">Coleophoma cylindrospora</name>
    <dbReference type="NCBI Taxonomy" id="1849047"/>
    <lineage>
        <taxon>Eukaryota</taxon>
        <taxon>Fungi</taxon>
        <taxon>Dikarya</taxon>
        <taxon>Ascomycota</taxon>
        <taxon>Pezizomycotina</taxon>
        <taxon>Leotiomycetes</taxon>
        <taxon>Helotiales</taxon>
        <taxon>Dermateaceae</taxon>
        <taxon>Coleophoma</taxon>
    </lineage>
</organism>
<dbReference type="PANTHER" id="PTHR43036">
    <property type="entry name" value="OSJNBB0011N17.9 PROTEIN"/>
    <property type="match status" value="1"/>
</dbReference>
<dbReference type="Pfam" id="PF08241">
    <property type="entry name" value="Methyltransf_11"/>
    <property type="match status" value="1"/>
</dbReference>
<comment type="caution">
    <text evidence="2">The sequence shown here is derived from an EMBL/GenBank/DDBJ whole genome shotgun (WGS) entry which is preliminary data.</text>
</comment>
<evidence type="ECO:0000259" key="1">
    <source>
        <dbReference type="Pfam" id="PF08241"/>
    </source>
</evidence>
<accession>A0A3D8SDT6</accession>
<keyword evidence="3" id="KW-1185">Reference proteome</keyword>
<dbReference type="InterPro" id="IPR029063">
    <property type="entry name" value="SAM-dependent_MTases_sf"/>
</dbReference>
<dbReference type="SUPFAM" id="SSF53335">
    <property type="entry name" value="S-adenosyl-L-methionine-dependent methyltransferases"/>
    <property type="match status" value="1"/>
</dbReference>
<dbReference type="InterPro" id="IPR013216">
    <property type="entry name" value="Methyltransf_11"/>
</dbReference>
<evidence type="ECO:0000313" key="3">
    <source>
        <dbReference type="Proteomes" id="UP000256645"/>
    </source>
</evidence>
<keyword evidence="2" id="KW-0808">Transferase</keyword>
<protein>
    <submittedName>
        <fullName evidence="2">S-adenosyl-L-methionine-dependent methyltransferase-2</fullName>
    </submittedName>
</protein>
<dbReference type="OrthoDB" id="2013972at2759"/>
<feature type="domain" description="Methyltransferase type 11" evidence="1">
    <location>
        <begin position="117"/>
        <end position="189"/>
    </location>
</feature>
<gene>
    <name evidence="2" type="ORF">BP6252_02096</name>
</gene>
<sequence>MFRLPIHKFTTTRKVSAITTLASLFANTNTPPMEPQTNALPRSLYPKEITYTTSDLARQDESPDTTWYRSPRFVQHIDDGAVTALRAYYATQIKDADSVVDVCSSWTSHLPETLKASRVVGYGLNAAEMKANKHLTSYYVKDLNTTPSLQEVEDSSMDVVLCNVSVDYLNKPVEVFKEMGRVLKKGGTAHMAFSDRCFPTKVVHRWLKMSDEERRKWVGGYFWASELFEHVEDVVLREGSLGQDPLFVIRGVRC</sequence>
<keyword evidence="2" id="KW-0489">Methyltransferase</keyword>